<feature type="domain" description="DUF2326" evidence="1">
    <location>
        <begin position="444"/>
        <end position="568"/>
    </location>
</feature>
<dbReference type="AlphaFoldDB" id="A0A517VTD2"/>
<protein>
    <recommendedName>
        <fullName evidence="1">DUF2326 domain-containing protein</fullName>
    </recommendedName>
</protein>
<dbReference type="InterPro" id="IPR018760">
    <property type="entry name" value="DUF2326"/>
</dbReference>
<organism evidence="2 3">
    <name type="scientific">Gimesia aquarii</name>
    <dbReference type="NCBI Taxonomy" id="2527964"/>
    <lineage>
        <taxon>Bacteria</taxon>
        <taxon>Pseudomonadati</taxon>
        <taxon>Planctomycetota</taxon>
        <taxon>Planctomycetia</taxon>
        <taxon>Planctomycetales</taxon>
        <taxon>Planctomycetaceae</taxon>
        <taxon>Gimesia</taxon>
    </lineage>
</organism>
<dbReference type="Proteomes" id="UP000318704">
    <property type="component" value="Chromosome"/>
</dbReference>
<dbReference type="Gene3D" id="3.40.50.300">
    <property type="entry name" value="P-loop containing nucleotide triphosphate hydrolases"/>
    <property type="match status" value="1"/>
</dbReference>
<name>A0A517VTD2_9PLAN</name>
<evidence type="ECO:0000313" key="3">
    <source>
        <dbReference type="Proteomes" id="UP000318704"/>
    </source>
</evidence>
<evidence type="ECO:0000259" key="1">
    <source>
        <dbReference type="Pfam" id="PF10088"/>
    </source>
</evidence>
<proteinExistence type="predicted"/>
<dbReference type="EMBL" id="CP037920">
    <property type="protein sequence ID" value="QDT96265.1"/>
    <property type="molecule type" value="Genomic_DNA"/>
</dbReference>
<accession>A0A517VTD2</accession>
<sequence length="569" mass="66038">MFLKKLTIHNESTIIRDIPFHKGLNLIVDETQTSDRKESGNSVGKTTVLRLIDYCFGSSGSNIYKDPEFKGKTNSQVEEFLKKNNIIISMTLKEDLELTDSLEIEIRRNFLSKKEKIFEINGEQQTIENFPKKLKELIFKSPLAKPTFRQIIAKNIRDEKNRITNTLKVLNSFATKEEYESLFLFWLGIELDTNERKQQLVRDQKTENNLLQRLKKEASLSQIEQSLIVINRTIEELTLRKNSFVVNESYEEDLEELNKIKLQINERSTAISSLVLRRDLILESKTELENEVSSVDDQQIKSLYQEAKVLIPELQKTFEDTIRFHNQMILHKVEYIAKEIPDLEEKLAERKREMSELLVLEKKLAQKLKKAGAVEELQKVVSDLNNTFEKKGSLEEQKRLWELSIEKLDNIEKELNKINAGIDSKDDQIQKRIAEFNKYFSELSNRLYGEQFVLSSDDKDKDKNVYEFKVSSLSGNLGTGKKKGQIAAFDLAYIQFADAEGIECLHFVLQDQIENIHDNQISSILTEIVAEVNCQYILPVLKDKLPVEIDIDQYQVLSLSQSDKLFRIP</sequence>
<dbReference type="RefSeq" id="WP_144984091.1">
    <property type="nucleotide sequence ID" value="NZ_CP037920.1"/>
</dbReference>
<reference evidence="2 3" key="1">
    <citation type="submission" date="2019-03" db="EMBL/GenBank/DDBJ databases">
        <title>Deep-cultivation of Planctomycetes and their phenomic and genomic characterization uncovers novel biology.</title>
        <authorList>
            <person name="Wiegand S."/>
            <person name="Jogler M."/>
            <person name="Boedeker C."/>
            <person name="Pinto D."/>
            <person name="Vollmers J."/>
            <person name="Rivas-Marin E."/>
            <person name="Kohn T."/>
            <person name="Peeters S.H."/>
            <person name="Heuer A."/>
            <person name="Rast P."/>
            <person name="Oberbeckmann S."/>
            <person name="Bunk B."/>
            <person name="Jeske O."/>
            <person name="Meyerdierks A."/>
            <person name="Storesund J.E."/>
            <person name="Kallscheuer N."/>
            <person name="Luecker S."/>
            <person name="Lage O.M."/>
            <person name="Pohl T."/>
            <person name="Merkel B.J."/>
            <person name="Hornburger P."/>
            <person name="Mueller R.-W."/>
            <person name="Bruemmer F."/>
            <person name="Labrenz M."/>
            <person name="Spormann A.M."/>
            <person name="Op den Camp H."/>
            <person name="Overmann J."/>
            <person name="Amann R."/>
            <person name="Jetten M.S.M."/>
            <person name="Mascher T."/>
            <person name="Medema M.H."/>
            <person name="Devos D.P."/>
            <person name="Kaster A.-K."/>
            <person name="Ovreas L."/>
            <person name="Rohde M."/>
            <person name="Galperin M.Y."/>
            <person name="Jogler C."/>
        </authorList>
    </citation>
    <scope>NUCLEOTIDE SEQUENCE [LARGE SCALE GENOMIC DNA]</scope>
    <source>
        <strain evidence="2 3">V144</strain>
    </source>
</reference>
<dbReference type="InterPro" id="IPR027417">
    <property type="entry name" value="P-loop_NTPase"/>
</dbReference>
<gene>
    <name evidence="2" type="ORF">V144x_17190</name>
</gene>
<evidence type="ECO:0000313" key="2">
    <source>
        <dbReference type="EMBL" id="QDT96265.1"/>
    </source>
</evidence>
<dbReference type="KEGG" id="gaw:V144x_17190"/>
<dbReference type="Pfam" id="PF10088">
    <property type="entry name" value="DUF2326"/>
    <property type="match status" value="1"/>
</dbReference>